<dbReference type="EMBL" id="LWGR01000003">
    <property type="protein sequence ID" value="KZM75613.1"/>
    <property type="molecule type" value="Genomic_DNA"/>
</dbReference>
<feature type="domain" description="AMP-dependent synthetase/ligase" evidence="1">
    <location>
        <begin position="1"/>
        <end position="328"/>
    </location>
</feature>
<comment type="caution">
    <text evidence="3">The sequence shown here is derived from an EMBL/GenBank/DDBJ whole genome shotgun (WGS) entry which is preliminary data.</text>
</comment>
<dbReference type="InterPro" id="IPR050237">
    <property type="entry name" value="ATP-dep_AMP-bd_enzyme"/>
</dbReference>
<dbReference type="GO" id="GO:0016877">
    <property type="term" value="F:ligase activity, forming carbon-sulfur bonds"/>
    <property type="evidence" value="ECO:0007669"/>
    <property type="project" value="UniProtKB-ARBA"/>
</dbReference>
<dbReference type="InterPro" id="IPR042099">
    <property type="entry name" value="ANL_N_sf"/>
</dbReference>
<keyword evidence="4" id="KW-1185">Reference proteome</keyword>
<dbReference type="AlphaFoldDB" id="A0A164PIG8"/>
<dbReference type="CDD" id="cd04433">
    <property type="entry name" value="AFD_class_I"/>
    <property type="match status" value="1"/>
</dbReference>
<feature type="domain" description="AMP-binding enzyme C-terminal" evidence="2">
    <location>
        <begin position="377"/>
        <end position="454"/>
    </location>
</feature>
<reference evidence="3 4" key="1">
    <citation type="submission" date="2016-04" db="EMBL/GenBank/DDBJ databases">
        <authorList>
            <person name="Evans L.H."/>
            <person name="Alamgir A."/>
            <person name="Owens N."/>
            <person name="Weber N.D."/>
            <person name="Virtaneva K."/>
            <person name="Barbian K."/>
            <person name="Babar A."/>
            <person name="Rosenke K."/>
        </authorList>
    </citation>
    <scope>NUCLEOTIDE SEQUENCE [LARGE SCALE GENOMIC DNA]</scope>
    <source>
        <strain evidence="3 4">IFM 0406</strain>
    </source>
</reference>
<organism evidence="3 4">
    <name type="scientific">Nocardia terpenica</name>
    <dbReference type="NCBI Taxonomy" id="455432"/>
    <lineage>
        <taxon>Bacteria</taxon>
        <taxon>Bacillati</taxon>
        <taxon>Actinomycetota</taxon>
        <taxon>Actinomycetes</taxon>
        <taxon>Mycobacteriales</taxon>
        <taxon>Nocardiaceae</taxon>
        <taxon>Nocardia</taxon>
    </lineage>
</organism>
<dbReference type="Pfam" id="PF00501">
    <property type="entry name" value="AMP-binding"/>
    <property type="match status" value="1"/>
</dbReference>
<dbReference type="Gene3D" id="3.40.50.12780">
    <property type="entry name" value="N-terminal domain of ligase-like"/>
    <property type="match status" value="1"/>
</dbReference>
<dbReference type="Pfam" id="PF13193">
    <property type="entry name" value="AMP-binding_C"/>
    <property type="match status" value="1"/>
</dbReference>
<protein>
    <recommendedName>
        <fullName evidence="5">Fatty acid--CoA ligase</fullName>
    </recommendedName>
</protein>
<evidence type="ECO:0000259" key="1">
    <source>
        <dbReference type="Pfam" id="PF00501"/>
    </source>
</evidence>
<dbReference type="PANTHER" id="PTHR43767:SF7">
    <property type="entry name" value="MEDIUM_LONG-CHAIN-FATTY-ACID--COA LIGASE FADD8"/>
    <property type="match status" value="1"/>
</dbReference>
<dbReference type="STRING" id="455432.AWN90_19815"/>
<dbReference type="InterPro" id="IPR045851">
    <property type="entry name" value="AMP-bd_C_sf"/>
</dbReference>
<sequence>MARALGAQGLKRGDVIALATGAHPDTFALRFAANALGCATTVLYDDLAPAVLVEMLRTVGAAAAVFRPDHDADRILAAVKQVPGTAALALGDHPDAVNLAKAAAAESGEPVEIQARPEDLASIRLTGGSTGTPKGIPHTAVAPAYFAPDVLPGFAMTQLLCTAIGHLGGTIAEVVLAAGGRVVLQENGFDPGDVLAAIEREKIQYVWMHPAMLHRLLDHPGLASTDTSSLRSLTIAGAPSTPERIAQALRRFGPIITQGYGTFEFGQITLLSPEEHQRPELLTTVGRPVPGVQVSIRDREGQPLGIGATGEIWVRGSGLTSGVMSGYYKRPDLTAQVIRDGWYITGDLGFFDTDGYLSVVGRSKDVILARDKVHPVQVENVLHRHPHIQQAVVFGVTNGVDNDEKVGAAIVPTPPQHDLSTDDVADWVRSELGGAYAPEVVLILPEIPIVGSGKPDRAGLQRMARTVPRSDLD</sequence>
<dbReference type="PANTHER" id="PTHR43767">
    <property type="entry name" value="LONG-CHAIN-FATTY-ACID--COA LIGASE"/>
    <property type="match status" value="1"/>
</dbReference>
<dbReference type="PROSITE" id="PS00455">
    <property type="entry name" value="AMP_BINDING"/>
    <property type="match status" value="1"/>
</dbReference>
<proteinExistence type="predicted"/>
<evidence type="ECO:0008006" key="5">
    <source>
        <dbReference type="Google" id="ProtNLM"/>
    </source>
</evidence>
<dbReference type="InterPro" id="IPR020845">
    <property type="entry name" value="AMP-binding_CS"/>
</dbReference>
<name>A0A164PIG8_9NOCA</name>
<accession>A0A164PIG8</accession>
<dbReference type="SUPFAM" id="SSF56801">
    <property type="entry name" value="Acetyl-CoA synthetase-like"/>
    <property type="match status" value="1"/>
</dbReference>
<dbReference type="InterPro" id="IPR025110">
    <property type="entry name" value="AMP-bd_C"/>
</dbReference>
<gene>
    <name evidence="3" type="ORF">AWN90_19815</name>
</gene>
<dbReference type="Proteomes" id="UP000076512">
    <property type="component" value="Unassembled WGS sequence"/>
</dbReference>
<dbReference type="InterPro" id="IPR000873">
    <property type="entry name" value="AMP-dep_synth/lig_dom"/>
</dbReference>
<evidence type="ECO:0000313" key="3">
    <source>
        <dbReference type="EMBL" id="KZM75613.1"/>
    </source>
</evidence>
<dbReference type="Gene3D" id="3.30.300.30">
    <property type="match status" value="1"/>
</dbReference>
<evidence type="ECO:0000259" key="2">
    <source>
        <dbReference type="Pfam" id="PF13193"/>
    </source>
</evidence>
<evidence type="ECO:0000313" key="4">
    <source>
        <dbReference type="Proteomes" id="UP000076512"/>
    </source>
</evidence>